<feature type="coiled-coil region" evidence="4">
    <location>
        <begin position="488"/>
        <end position="518"/>
    </location>
</feature>
<evidence type="ECO:0000313" key="7">
    <source>
        <dbReference type="Proteomes" id="UP000633936"/>
    </source>
</evidence>
<feature type="coiled-coil region" evidence="4">
    <location>
        <begin position="732"/>
        <end position="759"/>
    </location>
</feature>
<name>A0ABR7I5T9_9FIRM</name>
<evidence type="ECO:0000256" key="2">
    <source>
        <dbReference type="ARBA" id="ARBA00011322"/>
    </source>
</evidence>
<evidence type="ECO:0000313" key="6">
    <source>
        <dbReference type="EMBL" id="MBC5741883.1"/>
    </source>
</evidence>
<dbReference type="RefSeq" id="WP_187002940.1">
    <property type="nucleotide sequence ID" value="NZ_JACOQE010000017.1"/>
</dbReference>
<dbReference type="PANTHER" id="PTHR32114:SF2">
    <property type="entry name" value="ABC TRANSPORTER ABCH.3"/>
    <property type="match status" value="1"/>
</dbReference>
<dbReference type="PROSITE" id="PS00675">
    <property type="entry name" value="SIGMA54_INTERACT_1"/>
    <property type="match status" value="1"/>
</dbReference>
<comment type="similarity">
    <text evidence="1">Belongs to the SMC family. SbcC subfamily.</text>
</comment>
<gene>
    <name evidence="6" type="ORF">H8Z79_16015</name>
</gene>
<feature type="coiled-coil region" evidence="4">
    <location>
        <begin position="402"/>
        <end position="453"/>
    </location>
</feature>
<feature type="coiled-coil region" evidence="4">
    <location>
        <begin position="563"/>
        <end position="590"/>
    </location>
</feature>
<dbReference type="Pfam" id="PF13558">
    <property type="entry name" value="SbcC_Walker_B"/>
    <property type="match status" value="1"/>
</dbReference>
<feature type="coiled-coil region" evidence="4">
    <location>
        <begin position="640"/>
        <end position="673"/>
    </location>
</feature>
<organism evidence="6 7">
    <name type="scientific">Blautia intestinalis</name>
    <dbReference type="NCBI Taxonomy" id="2763028"/>
    <lineage>
        <taxon>Bacteria</taxon>
        <taxon>Bacillati</taxon>
        <taxon>Bacillota</taxon>
        <taxon>Clostridia</taxon>
        <taxon>Lachnospirales</taxon>
        <taxon>Lachnospiraceae</taxon>
        <taxon>Blautia</taxon>
    </lineage>
</organism>
<feature type="coiled-coil region" evidence="4">
    <location>
        <begin position="292"/>
        <end position="319"/>
    </location>
</feature>
<keyword evidence="4" id="KW-0175">Coiled coil</keyword>
<reference evidence="6 7" key="1">
    <citation type="submission" date="2020-08" db="EMBL/GenBank/DDBJ databases">
        <title>Genome public.</title>
        <authorList>
            <person name="Liu C."/>
            <person name="Sun Q."/>
        </authorList>
    </citation>
    <scope>NUCLEOTIDE SEQUENCE [LARGE SCALE GENOMIC DNA]</scope>
    <source>
        <strain evidence="6 7">27-44</strain>
    </source>
</reference>
<dbReference type="SUPFAM" id="SSF52540">
    <property type="entry name" value="P-loop containing nucleoside triphosphate hydrolases"/>
    <property type="match status" value="1"/>
</dbReference>
<dbReference type="Gene3D" id="3.40.50.300">
    <property type="entry name" value="P-loop containing nucleotide triphosphate hydrolases"/>
    <property type="match status" value="2"/>
</dbReference>
<feature type="domain" description="Rad50/SbcC-type AAA" evidence="5">
    <location>
        <begin position="5"/>
        <end position="214"/>
    </location>
</feature>
<dbReference type="InterPro" id="IPR038729">
    <property type="entry name" value="Rad50/SbcC_AAA"/>
</dbReference>
<dbReference type="Proteomes" id="UP000633936">
    <property type="component" value="Unassembled WGS sequence"/>
</dbReference>
<evidence type="ECO:0000256" key="1">
    <source>
        <dbReference type="ARBA" id="ARBA00006930"/>
    </source>
</evidence>
<protein>
    <recommendedName>
        <fullName evidence="3">Nuclease SbcCD subunit C</fullName>
    </recommendedName>
</protein>
<comment type="subunit">
    <text evidence="2">Heterodimer of SbcC and SbcD.</text>
</comment>
<dbReference type="Pfam" id="PF13476">
    <property type="entry name" value="AAA_23"/>
    <property type="match status" value="1"/>
</dbReference>
<feature type="coiled-coil region" evidence="4">
    <location>
        <begin position="829"/>
        <end position="856"/>
    </location>
</feature>
<accession>A0ABR7I5T9</accession>
<dbReference type="InterPro" id="IPR025662">
    <property type="entry name" value="Sigma_54_int_dom_ATP-bd_1"/>
</dbReference>
<dbReference type="PANTHER" id="PTHR32114">
    <property type="entry name" value="ABC TRANSPORTER ABCH.3"/>
    <property type="match status" value="1"/>
</dbReference>
<sequence>MKPLKLKMQAFGSYGEETLIDFEKVNQNLFLITGDTGAGKTTIFDAIVFALYGEASSSANKKEGVVLQSQYVDFAKEPFVELTFSEGNNADSEIYTVRRVPRHLKPITRGAGKGGQREITGSVSLIVPDGMEYPSKEADSKLQEIVGLTKSQFMQVAMIAQGEFMDLLRAKSDDKKVIFRKLFNTEMYQDIVTELGNRKREKDKEIAILKTQCQTEAVRIRIPETYELQKEMQQSRRQIEEGQTAGLADFMDRLGALCNWMKKELEIAESAYKEVECARTSKGEELAKAEELLKWFVQFEKAEEELQRYEAQEPEMIRAKELAGQIRAVYEIAEKYNQYHEAETTWTDSVRVLKEWEEKIPKLLETLKATQTTEKTEHQKYNQEIERYSIISEKVRKSREILNAIRQKEREITADKRAAENAEKDFAEAETALENQEKQEAEWKKESDKLADTDKMLAGWEAGSQEAESLRQELDAVSDIRDQAGESLAKAKKKLEIYAKTSKEYQEHKDSYEKMRQMFLNEQAGMLAADLKPGIPCPVCGSTDHPHPFAGAVDHVDISPEKLQKIAEDVENLRTKQEQAANESHAAKTRYETRKENFVEAVGRLRNRMQKSIPEIQKDAGLSEMNEALKIWKNAIDRSLKTLKKDAEKLGKIRELLQNADDQRGKLKEKLELCRTAQTEAARKLTEDTAQLNSFRTSCEFASEKEASDTLEKAEIAKQASEKIYKRAADALDAASSAKQNAETLITKYQKEIPAQEENFAVKKAAYMDFMQEKQMTEEAWKQLAKENSRDDEKELTDTVNAYREAKAAAIAQKKAANEAIGEAQKPDLDKIKAEKEETETVYQMAEKKYNQLKMDCKNNQEIFTALSARMEKRKAVVEEHARIDTLYRMTSGNVSGSRMDLETFVQRYYLERILYAANRRFQEMSAGQFELRMYDLKKAGEGKNRGLDLMVYSTVTGKEREVRTLSGGESFMAALSLALGMADQIQQSSAAINLDMMFIDEGFGSLDEHSRNQAVRVLQEMAEGSRLIGIISHVSELKQEIEDQLIVTKDENGSHVKWQIS</sequence>
<dbReference type="EMBL" id="JACOQE010000017">
    <property type="protein sequence ID" value="MBC5741883.1"/>
    <property type="molecule type" value="Genomic_DNA"/>
</dbReference>
<evidence type="ECO:0000259" key="5">
    <source>
        <dbReference type="Pfam" id="PF13476"/>
    </source>
</evidence>
<evidence type="ECO:0000256" key="4">
    <source>
        <dbReference type="SAM" id="Coils"/>
    </source>
</evidence>
<dbReference type="InterPro" id="IPR027417">
    <property type="entry name" value="P-loop_NTPase"/>
</dbReference>
<evidence type="ECO:0000256" key="3">
    <source>
        <dbReference type="ARBA" id="ARBA00013368"/>
    </source>
</evidence>
<proteinExistence type="inferred from homology"/>
<comment type="caution">
    <text evidence="6">The sequence shown here is derived from an EMBL/GenBank/DDBJ whole genome shotgun (WGS) entry which is preliminary data.</text>
</comment>
<keyword evidence="7" id="KW-1185">Reference proteome</keyword>